<comment type="subcellular location">
    <subcellularLocation>
        <location evidence="1">Membrane</location>
        <topology evidence="1">Multi-pass membrane protein</topology>
    </subcellularLocation>
</comment>
<dbReference type="Gene3D" id="1.50.40.10">
    <property type="entry name" value="Mitochondrial carrier domain"/>
    <property type="match status" value="2"/>
</dbReference>
<keyword evidence="7 8" id="KW-0472">Membrane</keyword>
<dbReference type="Pfam" id="PF00153">
    <property type="entry name" value="Mito_carr"/>
    <property type="match status" value="3"/>
</dbReference>
<protein>
    <recommendedName>
        <fullName evidence="14">Mitochondrial carrier protein</fullName>
    </recommendedName>
</protein>
<dbReference type="GO" id="GO:0016020">
    <property type="term" value="C:membrane"/>
    <property type="evidence" value="ECO:0007669"/>
    <property type="project" value="UniProtKB-SubCell"/>
</dbReference>
<dbReference type="AlphaFoldDB" id="A0AB34JJY7"/>
<sequence length="321" mass="34985">MAAEAAPSGRWWPHVLAGVAGRVAAETFVSPFNLLKVRLQYDYAIMRLPLPLAIYTVLREEGVRGAWRGLPPRLIWSAPLAAATFTYYQSLKRATGGCDEAPREEAREEVRAPQPSTLSRDQIRTLVLGPAVMALSVGLRTPFDIVEQQLQLSALRNPGGPQLGPPTPAEVMQRIRTVWQQEGYRGVWRGYPAAFLGIFTYVAGYFVVYEAARRSIEKTPLSNYSTATHLIAGGIGGGTTAALSTPFDTIKVRMQTKVYASVADPFPSMATVARATVRDAGVQGLWRGVLARIASNAPSGAIMFAVYEAGHRWIEARLDAK</sequence>
<dbReference type="SUPFAM" id="SSF103506">
    <property type="entry name" value="Mitochondrial carrier"/>
    <property type="match status" value="1"/>
</dbReference>
<keyword evidence="13" id="KW-1185">Reference proteome</keyword>
<feature type="repeat" description="Solcar" evidence="8">
    <location>
        <begin position="224"/>
        <end position="313"/>
    </location>
</feature>
<name>A0AB34JJY7_PRYPA</name>
<keyword evidence="4 8" id="KW-0812">Transmembrane</keyword>
<evidence type="ECO:0000256" key="7">
    <source>
        <dbReference type="ARBA" id="ARBA00023136"/>
    </source>
</evidence>
<evidence type="ECO:0008006" key="14">
    <source>
        <dbReference type="Google" id="ProtNLM"/>
    </source>
</evidence>
<evidence type="ECO:0000256" key="4">
    <source>
        <dbReference type="ARBA" id="ARBA00022692"/>
    </source>
</evidence>
<dbReference type="InterPro" id="IPR018108">
    <property type="entry name" value="MCP_transmembrane"/>
</dbReference>
<keyword evidence="3 9" id="KW-0813">Transport</keyword>
<evidence type="ECO:0000256" key="3">
    <source>
        <dbReference type="ARBA" id="ARBA00022448"/>
    </source>
</evidence>
<dbReference type="EMBL" id="JBGBPQ010000006">
    <property type="protein sequence ID" value="KAL1522246.1"/>
    <property type="molecule type" value="Genomic_DNA"/>
</dbReference>
<organism evidence="12 13">
    <name type="scientific">Prymnesium parvum</name>
    <name type="common">Toxic golden alga</name>
    <dbReference type="NCBI Taxonomy" id="97485"/>
    <lineage>
        <taxon>Eukaryota</taxon>
        <taxon>Haptista</taxon>
        <taxon>Haptophyta</taxon>
        <taxon>Prymnesiophyceae</taxon>
        <taxon>Prymnesiales</taxon>
        <taxon>Prymnesiaceae</taxon>
        <taxon>Prymnesium</taxon>
    </lineage>
</organism>
<proteinExistence type="inferred from homology"/>
<feature type="repeat" description="Solcar" evidence="8">
    <location>
        <begin position="12"/>
        <end position="94"/>
    </location>
</feature>
<dbReference type="PANTHER" id="PTHR45667">
    <property type="entry name" value="S-ADENOSYLMETHIONINE MITOCHONDRIAL CARRIER PROTEIN"/>
    <property type="match status" value="1"/>
</dbReference>
<evidence type="ECO:0000256" key="5">
    <source>
        <dbReference type="ARBA" id="ARBA00022737"/>
    </source>
</evidence>
<dbReference type="InterPro" id="IPR023395">
    <property type="entry name" value="MCP_dom_sf"/>
</dbReference>
<comment type="caution">
    <text evidence="12">The sequence shown here is derived from an EMBL/GenBank/DDBJ whole genome shotgun (WGS) entry which is preliminary data.</text>
</comment>
<dbReference type="Proteomes" id="UP001515480">
    <property type="component" value="Unassembled WGS sequence"/>
</dbReference>
<keyword evidence="5" id="KW-0677">Repeat</keyword>
<evidence type="ECO:0000256" key="2">
    <source>
        <dbReference type="ARBA" id="ARBA00006375"/>
    </source>
</evidence>
<dbReference type="GO" id="GO:0055085">
    <property type="term" value="P:transmembrane transport"/>
    <property type="evidence" value="ECO:0007669"/>
    <property type="project" value="InterPro"/>
</dbReference>
<dbReference type="PROSITE" id="PS50920">
    <property type="entry name" value="SOLCAR"/>
    <property type="match status" value="3"/>
</dbReference>
<feature type="region of interest" description="Disordered" evidence="10">
    <location>
        <begin position="98"/>
        <end position="117"/>
    </location>
</feature>
<accession>A0AB34JJY7</accession>
<evidence type="ECO:0000256" key="10">
    <source>
        <dbReference type="SAM" id="MobiDB-lite"/>
    </source>
</evidence>
<evidence type="ECO:0000256" key="6">
    <source>
        <dbReference type="ARBA" id="ARBA00022989"/>
    </source>
</evidence>
<feature type="compositionally biased region" description="Basic and acidic residues" evidence="10">
    <location>
        <begin position="100"/>
        <end position="111"/>
    </location>
</feature>
<evidence type="ECO:0000313" key="13">
    <source>
        <dbReference type="Proteomes" id="UP001515480"/>
    </source>
</evidence>
<evidence type="ECO:0000256" key="1">
    <source>
        <dbReference type="ARBA" id="ARBA00004141"/>
    </source>
</evidence>
<feature type="repeat" description="Solcar" evidence="8">
    <location>
        <begin position="120"/>
        <end position="215"/>
    </location>
</feature>
<dbReference type="PRINTS" id="PR00926">
    <property type="entry name" value="MITOCARRIER"/>
</dbReference>
<gene>
    <name evidence="12" type="ORF">AB1Y20_017243</name>
</gene>
<comment type="similarity">
    <text evidence="2 9">Belongs to the mitochondrial carrier (TC 2.A.29) family.</text>
</comment>
<evidence type="ECO:0000313" key="12">
    <source>
        <dbReference type="EMBL" id="KAL1522246.1"/>
    </source>
</evidence>
<reference evidence="12 13" key="1">
    <citation type="journal article" date="2024" name="Science">
        <title>Giant polyketide synthase enzymes in the biosynthesis of giant marine polyether toxins.</title>
        <authorList>
            <person name="Fallon T.R."/>
            <person name="Shende V.V."/>
            <person name="Wierzbicki I.H."/>
            <person name="Pendleton A.L."/>
            <person name="Watervoot N.F."/>
            <person name="Auber R.P."/>
            <person name="Gonzalez D.J."/>
            <person name="Wisecaver J.H."/>
            <person name="Moore B.S."/>
        </authorList>
    </citation>
    <scope>NUCLEOTIDE SEQUENCE [LARGE SCALE GENOMIC DNA]</scope>
    <source>
        <strain evidence="12 13">12B1</strain>
    </source>
</reference>
<evidence type="ECO:0000256" key="9">
    <source>
        <dbReference type="RuleBase" id="RU000488"/>
    </source>
</evidence>
<evidence type="ECO:0000256" key="8">
    <source>
        <dbReference type="PROSITE-ProRule" id="PRU00282"/>
    </source>
</evidence>
<dbReference type="InterPro" id="IPR002067">
    <property type="entry name" value="MCP"/>
</dbReference>
<evidence type="ECO:0000256" key="11">
    <source>
        <dbReference type="SAM" id="Phobius"/>
    </source>
</evidence>
<keyword evidence="6 11" id="KW-1133">Transmembrane helix</keyword>
<feature type="transmembrane region" description="Helical" evidence="11">
    <location>
        <begin position="190"/>
        <end position="208"/>
    </location>
</feature>